<dbReference type="EMBL" id="CBTN010000069">
    <property type="protein sequence ID" value="CDH59336.1"/>
    <property type="molecule type" value="Genomic_DNA"/>
</dbReference>
<dbReference type="VEuPathDB" id="FungiDB:LCOR_10159.1"/>
<organism evidence="1 2">
    <name type="scientific">Lichtheimia corymbifera JMRC:FSU:9682</name>
    <dbReference type="NCBI Taxonomy" id="1263082"/>
    <lineage>
        <taxon>Eukaryota</taxon>
        <taxon>Fungi</taxon>
        <taxon>Fungi incertae sedis</taxon>
        <taxon>Mucoromycota</taxon>
        <taxon>Mucoromycotina</taxon>
        <taxon>Mucoromycetes</taxon>
        <taxon>Mucorales</taxon>
        <taxon>Lichtheimiaceae</taxon>
        <taxon>Lichtheimia</taxon>
    </lineage>
</organism>
<name>A0A068SDI6_9FUNG</name>
<evidence type="ECO:0000313" key="1">
    <source>
        <dbReference type="EMBL" id="CDH59336.1"/>
    </source>
</evidence>
<sequence>MAPETLIASGLLVYNIALGPFQNDWIVLPLWKVSFLEQVFKRSKSTTFILTLVETSFNAGVFKYAGCLWDTITDFDDRIKMKATTSKDKVYNKANRWRNGYICIIGGSIMKEHQ</sequence>
<gene>
    <name evidence="1" type="ORF">LCOR_10159.1</name>
</gene>
<dbReference type="AlphaFoldDB" id="A0A068SDI6"/>
<keyword evidence="2" id="KW-1185">Reference proteome</keyword>
<reference evidence="1" key="1">
    <citation type="submission" date="2013-08" db="EMBL/GenBank/DDBJ databases">
        <title>Gene expansion shapes genome architecture in the human pathogen Lichtheimia corymbifera: an evolutionary genomics analysis in the ancient terrestrial Mucorales (Mucoromycotina).</title>
        <authorList>
            <person name="Schwartze V.U."/>
            <person name="Winter S."/>
            <person name="Shelest E."/>
            <person name="Marcet-Houben M."/>
            <person name="Horn F."/>
            <person name="Wehner S."/>
            <person name="Hoffmann K."/>
            <person name="Riege K."/>
            <person name="Sammeth M."/>
            <person name="Nowrousian M."/>
            <person name="Valiante V."/>
            <person name="Linde J."/>
            <person name="Jacobsen I.D."/>
            <person name="Marz M."/>
            <person name="Brakhage A.A."/>
            <person name="Gabaldon T."/>
            <person name="Bocker S."/>
            <person name="Voigt K."/>
        </authorList>
    </citation>
    <scope>NUCLEOTIDE SEQUENCE [LARGE SCALE GENOMIC DNA]</scope>
    <source>
        <strain evidence="1">FSU 9682</strain>
    </source>
</reference>
<evidence type="ECO:0000313" key="2">
    <source>
        <dbReference type="Proteomes" id="UP000027586"/>
    </source>
</evidence>
<dbReference type="Proteomes" id="UP000027586">
    <property type="component" value="Unassembled WGS sequence"/>
</dbReference>
<proteinExistence type="predicted"/>
<comment type="caution">
    <text evidence="1">The sequence shown here is derived from an EMBL/GenBank/DDBJ whole genome shotgun (WGS) entry which is preliminary data.</text>
</comment>
<protein>
    <submittedName>
        <fullName evidence="1">Uncharacterized protein</fullName>
    </submittedName>
</protein>
<accession>A0A068SDI6</accession>